<accession>A0A0U1MBE9</accession>
<organism evidence="2 3">
    <name type="scientific">Talaromyces islandicus</name>
    <name type="common">Penicillium islandicum</name>
    <dbReference type="NCBI Taxonomy" id="28573"/>
    <lineage>
        <taxon>Eukaryota</taxon>
        <taxon>Fungi</taxon>
        <taxon>Dikarya</taxon>
        <taxon>Ascomycota</taxon>
        <taxon>Pezizomycotina</taxon>
        <taxon>Eurotiomycetes</taxon>
        <taxon>Eurotiomycetidae</taxon>
        <taxon>Eurotiales</taxon>
        <taxon>Trichocomaceae</taxon>
        <taxon>Talaromyces</taxon>
        <taxon>Talaromyces sect. Islandici</taxon>
    </lineage>
</organism>
<evidence type="ECO:0000313" key="3">
    <source>
        <dbReference type="Proteomes" id="UP000054383"/>
    </source>
</evidence>
<gene>
    <name evidence="2" type="ORF">PISL3812_10022</name>
</gene>
<name>A0A0U1MBE9_TALIS</name>
<sequence length="156" mass="17772">MIVHGSEPQFAGPSAEIKNKKAKEKIGESTWVQYMVILLTLPTVSCSCQMASSFEEWKKRILGPSQRADLIESDHSPSEWENDTSSQCSQRPELHAVREEIAKLDIRMKTIEAANESNKKKISAISADFKDLHKKITDWINEMEGQVEKRAKQRRS</sequence>
<feature type="compositionally biased region" description="Basic and acidic residues" evidence="1">
    <location>
        <begin position="69"/>
        <end position="78"/>
    </location>
</feature>
<dbReference type="Proteomes" id="UP000054383">
    <property type="component" value="Unassembled WGS sequence"/>
</dbReference>
<feature type="region of interest" description="Disordered" evidence="1">
    <location>
        <begin position="68"/>
        <end position="93"/>
    </location>
</feature>
<proteinExistence type="predicted"/>
<reference evidence="2 3" key="1">
    <citation type="submission" date="2015-04" db="EMBL/GenBank/DDBJ databases">
        <authorList>
            <person name="Syromyatnikov M.Y."/>
            <person name="Popov V.N."/>
        </authorList>
    </citation>
    <scope>NUCLEOTIDE SEQUENCE [LARGE SCALE GENOMIC DNA]</scope>
    <source>
        <strain evidence="2">WF-38-12</strain>
    </source>
</reference>
<dbReference type="AlphaFoldDB" id="A0A0U1MBE9"/>
<dbReference type="EMBL" id="CVMT01000058">
    <property type="protein sequence ID" value="CRG92934.1"/>
    <property type="molecule type" value="Genomic_DNA"/>
</dbReference>
<keyword evidence="3" id="KW-1185">Reference proteome</keyword>
<evidence type="ECO:0000256" key="1">
    <source>
        <dbReference type="SAM" id="MobiDB-lite"/>
    </source>
</evidence>
<protein>
    <submittedName>
        <fullName evidence="2">Uncharacterized protein</fullName>
    </submittedName>
</protein>
<evidence type="ECO:0000313" key="2">
    <source>
        <dbReference type="EMBL" id="CRG92934.1"/>
    </source>
</evidence>